<dbReference type="PANTHER" id="PTHR43063:SF1">
    <property type="entry name" value="4FE-4S CLUSTER CONTAINING PARA FAMILY ATPASE PROTEIN"/>
    <property type="match status" value="1"/>
</dbReference>
<evidence type="ECO:0000313" key="3">
    <source>
        <dbReference type="EMBL" id="SDJ16362.1"/>
    </source>
</evidence>
<organism evidence="2 5">
    <name type="scientific">Bacteroides ovatus</name>
    <dbReference type="NCBI Taxonomy" id="28116"/>
    <lineage>
        <taxon>Bacteria</taxon>
        <taxon>Pseudomonadati</taxon>
        <taxon>Bacteroidota</taxon>
        <taxon>Bacteroidia</taxon>
        <taxon>Bacteroidales</taxon>
        <taxon>Bacteroidaceae</taxon>
        <taxon>Bacteroides</taxon>
    </lineage>
</organism>
<dbReference type="EMBL" id="FNDO01000139">
    <property type="protein sequence ID" value="SDJ16362.1"/>
    <property type="molecule type" value="Genomic_DNA"/>
</dbReference>
<dbReference type="Pfam" id="PF01656">
    <property type="entry name" value="CbiA"/>
    <property type="match status" value="1"/>
</dbReference>
<dbReference type="RefSeq" id="WP_074560518.1">
    <property type="nucleotide sequence ID" value="NZ_FMYE01000110.1"/>
</dbReference>
<dbReference type="InterPro" id="IPR017896">
    <property type="entry name" value="4Fe4S_Fe-S-bd"/>
</dbReference>
<dbReference type="EMBL" id="FMYE01000110">
    <property type="protein sequence ID" value="SDB79699.1"/>
    <property type="molecule type" value="Genomic_DNA"/>
</dbReference>
<dbReference type="Gene3D" id="3.40.50.300">
    <property type="entry name" value="P-loop containing nucleotide triphosphate hydrolases"/>
    <property type="match status" value="1"/>
</dbReference>
<evidence type="ECO:0000313" key="5">
    <source>
        <dbReference type="Proteomes" id="UP000183670"/>
    </source>
</evidence>
<evidence type="ECO:0000313" key="4">
    <source>
        <dbReference type="Proteomes" id="UP000181870"/>
    </source>
</evidence>
<feature type="domain" description="4Fe-4S ferredoxin-type" evidence="1">
    <location>
        <begin position="92"/>
        <end position="121"/>
    </location>
</feature>
<dbReference type="Proteomes" id="UP000183670">
    <property type="component" value="Unassembled WGS sequence"/>
</dbReference>
<dbReference type="Gene3D" id="3.30.70.20">
    <property type="match status" value="1"/>
</dbReference>
<dbReference type="PANTHER" id="PTHR43063">
    <property type="entry name" value="4FE-4S CLUSTER CONTAINING PARA FAMILY ATPASE PROTEIN"/>
    <property type="match status" value="1"/>
</dbReference>
<evidence type="ECO:0000259" key="1">
    <source>
        <dbReference type="PROSITE" id="PS51379"/>
    </source>
</evidence>
<name>A0A1G6GCP5_BACOV</name>
<dbReference type="Proteomes" id="UP000181870">
    <property type="component" value="Unassembled WGS sequence"/>
</dbReference>
<dbReference type="AlphaFoldDB" id="A0A1G6GCP5"/>
<proteinExistence type="predicted"/>
<dbReference type="InterPro" id="IPR027417">
    <property type="entry name" value="P-loop_NTPase"/>
</dbReference>
<accession>A0A1G6GCP5</accession>
<dbReference type="PROSITE" id="PS51379">
    <property type="entry name" value="4FE4S_FER_2"/>
    <property type="match status" value="2"/>
</dbReference>
<evidence type="ECO:0000313" key="2">
    <source>
        <dbReference type="EMBL" id="SDB79699.1"/>
    </source>
</evidence>
<dbReference type="SUPFAM" id="SSF52540">
    <property type="entry name" value="P-loop containing nucleoside triphosphate hydrolases"/>
    <property type="match status" value="1"/>
</dbReference>
<dbReference type="SUPFAM" id="SSF54862">
    <property type="entry name" value="4Fe-4S ferredoxins"/>
    <property type="match status" value="1"/>
</dbReference>
<protein>
    <submittedName>
        <fullName evidence="2">MinD superfamily P-loop ATPase, contains an inserted ferredoxin domain</fullName>
    </submittedName>
</protein>
<sequence>MNIVVASGKGGTGKTFFSTNLFYSFRKMGILSSLVDCDAEAPNSFIFFSVKKIKEEVISEYRPVLDRSRCVMCGKCFEYCSYNAIFFLPAMNKIQLLDDLCHGCAACSVACTHSAIRDSYKFIGKVTSYRTDEYGLCMFEAKMTPGVSSAVPVIKSAIKTAIKSSLQQDINYVILDSPPGTACPFIQTASCADYVILVTEPTPFGLSDLKQAVETLKTMNKEMGVIVNRAGIGNREVYQYLEDESIPLLGEIPFDKEIAMRYSEGKIAVKEIPSLQVMFENIVNRIMRYGNSSN</sequence>
<feature type="domain" description="4Fe-4S ferredoxin-type" evidence="1">
    <location>
        <begin position="61"/>
        <end position="90"/>
    </location>
</feature>
<dbReference type="Pfam" id="PF00037">
    <property type="entry name" value="Fer4"/>
    <property type="match status" value="1"/>
</dbReference>
<reference evidence="4 5" key="1">
    <citation type="submission" date="2016-10" db="EMBL/GenBank/DDBJ databases">
        <authorList>
            <person name="de Groot N.N."/>
        </authorList>
    </citation>
    <scope>NUCLEOTIDE SEQUENCE [LARGE SCALE GENOMIC DNA]</scope>
    <source>
        <strain evidence="2 5">NLAE-zl-C500</strain>
        <strain evidence="3 4">NLAE-zl-C57</strain>
    </source>
</reference>
<gene>
    <name evidence="2" type="ORF">SAMN05192581_11103</name>
    <name evidence="3" type="ORF">SAMN05192582_11396</name>
</gene>
<dbReference type="InterPro" id="IPR002586">
    <property type="entry name" value="CobQ/CobB/MinD/ParA_Nub-bd_dom"/>
</dbReference>